<keyword evidence="1" id="KW-0732">Signal</keyword>
<protein>
    <recommendedName>
        <fullName evidence="4">Lipocalin-like domain-containing protein</fullName>
    </recommendedName>
</protein>
<evidence type="ECO:0000313" key="3">
    <source>
        <dbReference type="Proteomes" id="UP001487296"/>
    </source>
</evidence>
<organism evidence="2 3">
    <name type="scientific">Hallella faecis</name>
    <dbReference type="NCBI Taxonomy" id="2841596"/>
    <lineage>
        <taxon>Bacteria</taxon>
        <taxon>Pseudomonadati</taxon>
        <taxon>Bacteroidota</taxon>
        <taxon>Bacteroidia</taxon>
        <taxon>Bacteroidales</taxon>
        <taxon>Prevotellaceae</taxon>
        <taxon>Hallella</taxon>
    </lineage>
</organism>
<proteinExistence type="predicted"/>
<evidence type="ECO:0000313" key="2">
    <source>
        <dbReference type="EMBL" id="MEQ2486386.1"/>
    </source>
</evidence>
<sequence length="222" mass="24273">MKRAFVFAFAALLSIGAFAQEELPTFQLFDKNDNPVADGATLVLTEGENLGEYQIPSGLYLKNNSDDTQGVGIDVKLVSIDNGSFSCCFPNNCQAISSPGVYEDYNSPATMDAGEARILQTEWIPSNYGSCTAELQFKVFNLEKQDVFGTTVYSPSDFKEYGPKVTLHFVYADPTSVDGIKDNTNTTVLARYNANGMSVKSEVKGLNIIRLSNGKTIKQIKK</sequence>
<gene>
    <name evidence="2" type="ORF">AAAT34_04860</name>
</gene>
<accession>A0ABV1FPP9</accession>
<feature type="signal peptide" evidence="1">
    <location>
        <begin position="1"/>
        <end position="19"/>
    </location>
</feature>
<feature type="chain" id="PRO_5047339822" description="Lipocalin-like domain-containing protein" evidence="1">
    <location>
        <begin position="20"/>
        <end position="222"/>
    </location>
</feature>
<dbReference type="EMBL" id="JBBNFP010000012">
    <property type="protein sequence ID" value="MEQ2486386.1"/>
    <property type="molecule type" value="Genomic_DNA"/>
</dbReference>
<dbReference type="Proteomes" id="UP001487296">
    <property type="component" value="Unassembled WGS sequence"/>
</dbReference>
<evidence type="ECO:0000256" key="1">
    <source>
        <dbReference type="SAM" id="SignalP"/>
    </source>
</evidence>
<dbReference type="RefSeq" id="WP_215759500.1">
    <property type="nucleotide sequence ID" value="NZ_JAHKBE010000013.1"/>
</dbReference>
<keyword evidence="3" id="KW-1185">Reference proteome</keyword>
<name>A0ABV1FPP9_9BACT</name>
<comment type="caution">
    <text evidence="2">The sequence shown here is derived from an EMBL/GenBank/DDBJ whole genome shotgun (WGS) entry which is preliminary data.</text>
</comment>
<reference evidence="2 3" key="1">
    <citation type="submission" date="2024-04" db="EMBL/GenBank/DDBJ databases">
        <title>Human intestinal bacterial collection.</title>
        <authorList>
            <person name="Pauvert C."/>
            <person name="Hitch T.C.A."/>
            <person name="Clavel T."/>
        </authorList>
    </citation>
    <scope>NUCLEOTIDE SEQUENCE [LARGE SCALE GENOMIC DNA]</scope>
    <source>
        <strain evidence="2 3">CLA-AA-H145</strain>
    </source>
</reference>
<evidence type="ECO:0008006" key="4">
    <source>
        <dbReference type="Google" id="ProtNLM"/>
    </source>
</evidence>